<keyword evidence="2" id="KW-1185">Reference proteome</keyword>
<accession>A0A0H1BPU3</accession>
<protein>
    <submittedName>
        <fullName evidence="1">Uncharacterized protein</fullName>
    </submittedName>
</protein>
<sequence>MPLNQSMLGSQMVLHGWRRSSSSIVNGALSRKSMLQSLPDYVENTMSASPKSRVA</sequence>
<name>A0A0H1BPU3_9EURO</name>
<dbReference type="Proteomes" id="UP000053573">
    <property type="component" value="Unassembled WGS sequence"/>
</dbReference>
<dbReference type="EMBL" id="LDEV01000255">
    <property type="protein sequence ID" value="KLJ13559.1"/>
    <property type="molecule type" value="Genomic_DNA"/>
</dbReference>
<gene>
    <name evidence="1" type="ORF">EMPG_11495</name>
</gene>
<evidence type="ECO:0000313" key="2">
    <source>
        <dbReference type="Proteomes" id="UP000053573"/>
    </source>
</evidence>
<organism evidence="1 2">
    <name type="scientific">Blastomyces silverae</name>
    <dbReference type="NCBI Taxonomy" id="2060906"/>
    <lineage>
        <taxon>Eukaryota</taxon>
        <taxon>Fungi</taxon>
        <taxon>Dikarya</taxon>
        <taxon>Ascomycota</taxon>
        <taxon>Pezizomycotina</taxon>
        <taxon>Eurotiomycetes</taxon>
        <taxon>Eurotiomycetidae</taxon>
        <taxon>Onygenales</taxon>
        <taxon>Ajellomycetaceae</taxon>
        <taxon>Blastomyces</taxon>
    </lineage>
</organism>
<reference evidence="2" key="1">
    <citation type="journal article" date="2015" name="PLoS Genet.">
        <title>The dynamic genome and transcriptome of the human fungal pathogen Blastomyces and close relative Emmonsia.</title>
        <authorList>
            <person name="Munoz J.F."/>
            <person name="Gauthier G.M."/>
            <person name="Desjardins C.A."/>
            <person name="Gallo J.E."/>
            <person name="Holder J."/>
            <person name="Sullivan T.D."/>
            <person name="Marty A.J."/>
            <person name="Carmen J.C."/>
            <person name="Chen Z."/>
            <person name="Ding L."/>
            <person name="Gujja S."/>
            <person name="Magrini V."/>
            <person name="Misas E."/>
            <person name="Mitreva M."/>
            <person name="Priest M."/>
            <person name="Saif S."/>
            <person name="Whiston E.A."/>
            <person name="Young S."/>
            <person name="Zeng Q."/>
            <person name="Goldman W.E."/>
            <person name="Mardis E.R."/>
            <person name="Taylor J.W."/>
            <person name="McEwen J.G."/>
            <person name="Clay O.K."/>
            <person name="Klein B.S."/>
            <person name="Cuomo C.A."/>
        </authorList>
    </citation>
    <scope>NUCLEOTIDE SEQUENCE [LARGE SCALE GENOMIC DNA]</scope>
    <source>
        <strain evidence="2">UAMH 139</strain>
    </source>
</reference>
<dbReference type="AlphaFoldDB" id="A0A0H1BPU3"/>
<evidence type="ECO:0000313" key="1">
    <source>
        <dbReference type="EMBL" id="KLJ13559.1"/>
    </source>
</evidence>
<comment type="caution">
    <text evidence="1">The sequence shown here is derived from an EMBL/GenBank/DDBJ whole genome shotgun (WGS) entry which is preliminary data.</text>
</comment>
<proteinExistence type="predicted"/>